<dbReference type="EMBL" id="CM037019">
    <property type="protein sequence ID" value="KAH7672356.1"/>
    <property type="molecule type" value="Genomic_DNA"/>
</dbReference>
<organism evidence="1 2">
    <name type="scientific">Dioscorea alata</name>
    <name type="common">Purple yam</name>
    <dbReference type="NCBI Taxonomy" id="55571"/>
    <lineage>
        <taxon>Eukaryota</taxon>
        <taxon>Viridiplantae</taxon>
        <taxon>Streptophyta</taxon>
        <taxon>Embryophyta</taxon>
        <taxon>Tracheophyta</taxon>
        <taxon>Spermatophyta</taxon>
        <taxon>Magnoliopsida</taxon>
        <taxon>Liliopsida</taxon>
        <taxon>Dioscoreales</taxon>
        <taxon>Dioscoreaceae</taxon>
        <taxon>Dioscorea</taxon>
    </lineage>
</organism>
<comment type="caution">
    <text evidence="1">The sequence shown here is derived from an EMBL/GenBank/DDBJ whole genome shotgun (WGS) entry which is preliminary data.</text>
</comment>
<gene>
    <name evidence="1" type="ORF">IHE45_09G049400</name>
</gene>
<keyword evidence="1" id="KW-0378">Hydrolase</keyword>
<name>A0ACB7VF13_DIOAL</name>
<keyword evidence="2" id="KW-1185">Reference proteome</keyword>
<evidence type="ECO:0000313" key="1">
    <source>
        <dbReference type="EMBL" id="KAH7672356.1"/>
    </source>
</evidence>
<evidence type="ECO:0000313" key="2">
    <source>
        <dbReference type="Proteomes" id="UP000827976"/>
    </source>
</evidence>
<dbReference type="Proteomes" id="UP000827976">
    <property type="component" value="Chromosome 9"/>
</dbReference>
<dbReference type="EC" id="3.4.22.14" evidence="1"/>
<accession>A0ACB7VF13</accession>
<reference evidence="2" key="1">
    <citation type="journal article" date="2022" name="Nat. Commun.">
        <title>Chromosome evolution and the genetic basis of agronomically important traits in greater yam.</title>
        <authorList>
            <person name="Bredeson J.V."/>
            <person name="Lyons J.B."/>
            <person name="Oniyinde I.O."/>
            <person name="Okereke N.R."/>
            <person name="Kolade O."/>
            <person name="Nnabue I."/>
            <person name="Nwadili C.O."/>
            <person name="Hribova E."/>
            <person name="Parker M."/>
            <person name="Nwogha J."/>
            <person name="Shu S."/>
            <person name="Carlson J."/>
            <person name="Kariba R."/>
            <person name="Muthemba S."/>
            <person name="Knop K."/>
            <person name="Barton G.J."/>
            <person name="Sherwood A.V."/>
            <person name="Lopez-Montes A."/>
            <person name="Asiedu R."/>
            <person name="Jamnadass R."/>
            <person name="Muchugi A."/>
            <person name="Goodstein D."/>
            <person name="Egesi C.N."/>
            <person name="Featherston J."/>
            <person name="Asfaw A."/>
            <person name="Simpson G.G."/>
            <person name="Dolezel J."/>
            <person name="Hendre P.S."/>
            <person name="Van Deynze A."/>
            <person name="Kumar P.L."/>
            <person name="Obidiegwu J.E."/>
            <person name="Bhattacharjee R."/>
            <person name="Rokhsar D.S."/>
        </authorList>
    </citation>
    <scope>NUCLEOTIDE SEQUENCE [LARGE SCALE GENOMIC DNA]</scope>
    <source>
        <strain evidence="2">cv. TDa95/00328</strain>
    </source>
</reference>
<proteinExistence type="predicted"/>
<protein>
    <submittedName>
        <fullName evidence="1">Actinidain protein</fullName>
        <ecNumber evidence="1">3.4.22.14</ecNumber>
    </submittedName>
</protein>
<sequence>MSSLLLFISILLLFTTICFSSRIPIRSDYEVSLLYEGWLVRHNKSYSDSSEKERRYDIFKDNLKYIDKHNAGNHTYTLALNVFADLTVEEYRATYLRTLPPRKWKMENDSETFNDNVGVAPDSIDWRDEGVINPIRHQGGCFSCWAFAVLTTVEAVNKIVTGDLVTLSEQQLVDCFNKGCQASYMDDAYQYIIDNGGVDTEADYPYTAKYSNSCDTTKESNKVVTIDGYRSVRRNNENALKVAVADQPVAAAVEGYGQNFQLYGNGIFTQYCGTKVDHAVTLIGYDTEGGKDYWIVRNSWGDGWGENGYMKLERNIQSRSGKCGIASWPYYPIKYSNMKNKGNSLEGEAEEENARRSGEI</sequence>